<reference evidence="1" key="1">
    <citation type="journal article" date="2014" name="Front. Microbiol.">
        <title>High frequency of phylogenetically diverse reductive dehalogenase-homologous genes in deep subseafloor sedimentary metagenomes.</title>
        <authorList>
            <person name="Kawai M."/>
            <person name="Futagami T."/>
            <person name="Toyoda A."/>
            <person name="Takaki Y."/>
            <person name="Nishi S."/>
            <person name="Hori S."/>
            <person name="Arai W."/>
            <person name="Tsubouchi T."/>
            <person name="Morono Y."/>
            <person name="Uchiyama I."/>
            <person name="Ito T."/>
            <person name="Fujiyama A."/>
            <person name="Inagaki F."/>
            <person name="Takami H."/>
        </authorList>
    </citation>
    <scope>NUCLEOTIDE SEQUENCE</scope>
    <source>
        <strain evidence="1">Expedition CK06-06</strain>
    </source>
</reference>
<feature type="non-terminal residue" evidence="1">
    <location>
        <position position="1"/>
    </location>
</feature>
<proteinExistence type="predicted"/>
<evidence type="ECO:0000313" key="1">
    <source>
        <dbReference type="EMBL" id="GAG60570.1"/>
    </source>
</evidence>
<sequence length="102" mass="10944">TPNHTHTTPSHTHTVSNHTHTVSNHTHTLIFGIYETVTSPTINVYVSNNGINYGSSIGAYTTDQLDIPIAGISGVGWKSIRFTSNALARISAIILCKVDLTA</sequence>
<dbReference type="AlphaFoldDB" id="X0YWJ1"/>
<organism evidence="1">
    <name type="scientific">marine sediment metagenome</name>
    <dbReference type="NCBI Taxonomy" id="412755"/>
    <lineage>
        <taxon>unclassified sequences</taxon>
        <taxon>metagenomes</taxon>
        <taxon>ecological metagenomes</taxon>
    </lineage>
</organism>
<dbReference type="EMBL" id="BART01005075">
    <property type="protein sequence ID" value="GAG60570.1"/>
    <property type="molecule type" value="Genomic_DNA"/>
</dbReference>
<accession>X0YWJ1</accession>
<name>X0YWJ1_9ZZZZ</name>
<gene>
    <name evidence="1" type="ORF">S01H4_12114</name>
</gene>
<protein>
    <submittedName>
        <fullName evidence="1">Uncharacterized protein</fullName>
    </submittedName>
</protein>
<comment type="caution">
    <text evidence="1">The sequence shown here is derived from an EMBL/GenBank/DDBJ whole genome shotgun (WGS) entry which is preliminary data.</text>
</comment>